<evidence type="ECO:0000313" key="4">
    <source>
        <dbReference type="Proteomes" id="UP000054217"/>
    </source>
</evidence>
<feature type="region of interest" description="Disordered" evidence="2">
    <location>
        <begin position="234"/>
        <end position="302"/>
    </location>
</feature>
<dbReference type="AlphaFoldDB" id="A0A0C3PP91"/>
<feature type="compositionally biased region" description="Basic and acidic residues" evidence="2">
    <location>
        <begin position="407"/>
        <end position="419"/>
    </location>
</feature>
<feature type="region of interest" description="Disordered" evidence="2">
    <location>
        <begin position="1"/>
        <end position="57"/>
    </location>
</feature>
<feature type="compositionally biased region" description="Polar residues" evidence="2">
    <location>
        <begin position="258"/>
        <end position="277"/>
    </location>
</feature>
<feature type="compositionally biased region" description="Low complexity" evidence="2">
    <location>
        <begin position="550"/>
        <end position="563"/>
    </location>
</feature>
<proteinExistence type="predicted"/>
<evidence type="ECO:0000313" key="3">
    <source>
        <dbReference type="EMBL" id="KIO10269.1"/>
    </source>
</evidence>
<reference evidence="3 4" key="1">
    <citation type="submission" date="2014-04" db="EMBL/GenBank/DDBJ databases">
        <authorList>
            <consortium name="DOE Joint Genome Institute"/>
            <person name="Kuo A."/>
            <person name="Kohler A."/>
            <person name="Costa M.D."/>
            <person name="Nagy L.G."/>
            <person name="Floudas D."/>
            <person name="Copeland A."/>
            <person name="Barry K.W."/>
            <person name="Cichocki N."/>
            <person name="Veneault-Fourrey C."/>
            <person name="LaButti K."/>
            <person name="Lindquist E.A."/>
            <person name="Lipzen A."/>
            <person name="Lundell T."/>
            <person name="Morin E."/>
            <person name="Murat C."/>
            <person name="Sun H."/>
            <person name="Tunlid A."/>
            <person name="Henrissat B."/>
            <person name="Grigoriev I.V."/>
            <person name="Hibbett D.S."/>
            <person name="Martin F."/>
            <person name="Nordberg H.P."/>
            <person name="Cantor M.N."/>
            <person name="Hua S.X."/>
        </authorList>
    </citation>
    <scope>NUCLEOTIDE SEQUENCE [LARGE SCALE GENOMIC DNA]</scope>
    <source>
        <strain evidence="3 4">Marx 270</strain>
    </source>
</reference>
<keyword evidence="1" id="KW-0175">Coiled coil</keyword>
<sequence>MDASKSPPPLMKAAPNAQCHPDKSLPPSPPPSSATRSHSHSSSGSSSRSAVRDAKRQLPTVKELMRLLAIEQETTRDLQQELSLVTSQLAFEQDRADTAERKLKDVVTRLKDANDIRLVAQSDVARLTEELRLYKVTFEEAQKEIFKAQNVLQQVEDQRREAEEEATKLRRKVRKMNEEKVIELAREQGRKQGLREGIEMGKDIGYLNGRNKGYVTGRATADRVAEKYFVAPDDSEARKSRGDLAEETEPPYTATTTHFPPSNGSSSAPSHPNANHGTRSRSRSRAAAASSSARTTMYSPAGMHPEILPDGWIPEADSSLLIRLPAPYELARPPPTPTTGSPALSNRSRSPVSPRIPVPVPVEQFLHMVPEPRPPTQPPTETHADRRPPRARRRSSGDSLGSSTRTSELDLLHAPEHVTRSNPAGGLSPILEASFQESLTPSSGSGKRSSEDLVDESGFVHVSMPKPRTHVEVAHSNTLRSPSQCLSVDLKGGSRPASTSSSGTFNIVIQPPSRPASNNSQSTISATRTHLLSPADADRPMPLPTHQEETSTTDPLSPTDDTIPITLPDGVLPPGFVPTGPPTPLTHSSRDTRYTAAGVPLPQSTVETYHHRLPSYGSYSGSTVAAGLPNGGSVKSGGDTPAVIPPPLDKFARREDSDDSSSDAESLSTTPTRYRVPSNARYTPSTTSYGGGAAGVPLPPSGYTAAGITLPPSSVAGTPYSYMRSPGVDALYMSMNANAGTTPAALGRVKSFSTDRGTSIRG</sequence>
<dbReference type="EMBL" id="KN831952">
    <property type="protein sequence ID" value="KIO10269.1"/>
    <property type="molecule type" value="Genomic_DNA"/>
</dbReference>
<evidence type="ECO:0000256" key="1">
    <source>
        <dbReference type="SAM" id="Coils"/>
    </source>
</evidence>
<dbReference type="InParanoid" id="A0A0C3PP91"/>
<organism evidence="3 4">
    <name type="scientific">Pisolithus tinctorius Marx 270</name>
    <dbReference type="NCBI Taxonomy" id="870435"/>
    <lineage>
        <taxon>Eukaryota</taxon>
        <taxon>Fungi</taxon>
        <taxon>Dikarya</taxon>
        <taxon>Basidiomycota</taxon>
        <taxon>Agaricomycotina</taxon>
        <taxon>Agaricomycetes</taxon>
        <taxon>Agaricomycetidae</taxon>
        <taxon>Boletales</taxon>
        <taxon>Sclerodermatineae</taxon>
        <taxon>Pisolithaceae</taxon>
        <taxon>Pisolithus</taxon>
    </lineage>
</organism>
<gene>
    <name evidence="3" type="ORF">M404DRAFT_995476</name>
</gene>
<dbReference type="HOGENOM" id="CLU_021927_0_0_1"/>
<feature type="region of interest" description="Disordered" evidence="2">
    <location>
        <begin position="534"/>
        <end position="563"/>
    </location>
</feature>
<name>A0A0C3PP91_PISTI</name>
<dbReference type="Proteomes" id="UP000054217">
    <property type="component" value="Unassembled WGS sequence"/>
</dbReference>
<feature type="compositionally biased region" description="Low complexity" evidence="2">
    <location>
        <begin position="397"/>
        <end position="406"/>
    </location>
</feature>
<dbReference type="OrthoDB" id="3268221at2759"/>
<feature type="region of interest" description="Disordered" evidence="2">
    <location>
        <begin position="331"/>
        <end position="428"/>
    </location>
</feature>
<feature type="region of interest" description="Disordered" evidence="2">
    <location>
        <begin position="630"/>
        <end position="693"/>
    </location>
</feature>
<dbReference type="STRING" id="870435.A0A0C3PP91"/>
<protein>
    <submittedName>
        <fullName evidence="3">Uncharacterized protein</fullName>
    </submittedName>
</protein>
<keyword evidence="4" id="KW-1185">Reference proteome</keyword>
<feature type="compositionally biased region" description="Pro residues" evidence="2">
    <location>
        <begin position="1"/>
        <end position="10"/>
    </location>
</feature>
<feature type="compositionally biased region" description="Low complexity" evidence="2">
    <location>
        <begin position="33"/>
        <end position="49"/>
    </location>
</feature>
<accession>A0A0C3PP91</accession>
<feature type="compositionally biased region" description="Low complexity" evidence="2">
    <location>
        <begin position="285"/>
        <end position="294"/>
    </location>
</feature>
<reference evidence="4" key="2">
    <citation type="submission" date="2015-01" db="EMBL/GenBank/DDBJ databases">
        <title>Evolutionary Origins and Diversification of the Mycorrhizal Mutualists.</title>
        <authorList>
            <consortium name="DOE Joint Genome Institute"/>
            <consortium name="Mycorrhizal Genomics Consortium"/>
            <person name="Kohler A."/>
            <person name="Kuo A."/>
            <person name="Nagy L.G."/>
            <person name="Floudas D."/>
            <person name="Copeland A."/>
            <person name="Barry K.W."/>
            <person name="Cichocki N."/>
            <person name="Veneault-Fourrey C."/>
            <person name="LaButti K."/>
            <person name="Lindquist E.A."/>
            <person name="Lipzen A."/>
            <person name="Lundell T."/>
            <person name="Morin E."/>
            <person name="Murat C."/>
            <person name="Riley R."/>
            <person name="Ohm R."/>
            <person name="Sun H."/>
            <person name="Tunlid A."/>
            <person name="Henrissat B."/>
            <person name="Grigoriev I.V."/>
            <person name="Hibbett D.S."/>
            <person name="Martin F."/>
        </authorList>
    </citation>
    <scope>NUCLEOTIDE SEQUENCE [LARGE SCALE GENOMIC DNA]</scope>
    <source>
        <strain evidence="4">Marx 270</strain>
    </source>
</reference>
<feature type="coiled-coil region" evidence="1">
    <location>
        <begin position="61"/>
        <end position="179"/>
    </location>
</feature>
<feature type="compositionally biased region" description="Basic and acidic residues" evidence="2">
    <location>
        <begin position="235"/>
        <end position="244"/>
    </location>
</feature>
<evidence type="ECO:0000256" key="2">
    <source>
        <dbReference type="SAM" id="MobiDB-lite"/>
    </source>
</evidence>